<comment type="caution">
    <text evidence="1">The sequence shown here is derived from an EMBL/GenBank/DDBJ whole genome shotgun (WGS) entry which is preliminary data.</text>
</comment>
<dbReference type="Proteomes" id="UP001141253">
    <property type="component" value="Chromosome 14"/>
</dbReference>
<gene>
    <name evidence="1" type="ORF">OIU77_010441</name>
</gene>
<organism evidence="1 2">
    <name type="scientific">Salix suchowensis</name>
    <dbReference type="NCBI Taxonomy" id="1278906"/>
    <lineage>
        <taxon>Eukaryota</taxon>
        <taxon>Viridiplantae</taxon>
        <taxon>Streptophyta</taxon>
        <taxon>Embryophyta</taxon>
        <taxon>Tracheophyta</taxon>
        <taxon>Spermatophyta</taxon>
        <taxon>Magnoliopsida</taxon>
        <taxon>eudicotyledons</taxon>
        <taxon>Gunneridae</taxon>
        <taxon>Pentapetalae</taxon>
        <taxon>rosids</taxon>
        <taxon>fabids</taxon>
        <taxon>Malpighiales</taxon>
        <taxon>Salicaceae</taxon>
        <taxon>Saliceae</taxon>
        <taxon>Salix</taxon>
    </lineage>
</organism>
<reference evidence="1" key="1">
    <citation type="submission" date="2022-10" db="EMBL/GenBank/DDBJ databases">
        <authorList>
            <person name="Hyden B.L."/>
            <person name="Feng K."/>
            <person name="Yates T."/>
            <person name="Jawdy S."/>
            <person name="Smart L.B."/>
            <person name="Muchero W."/>
        </authorList>
    </citation>
    <scope>NUCLEOTIDE SEQUENCE</scope>
    <source>
        <tissue evidence="1">Shoot tip</tissue>
    </source>
</reference>
<accession>A0ABQ9A9G8</accession>
<proteinExistence type="predicted"/>
<evidence type="ECO:0000313" key="2">
    <source>
        <dbReference type="Proteomes" id="UP001141253"/>
    </source>
</evidence>
<sequence length="114" mass="13149">MDWRRALDSIGGRRQGNRAHQPSLVIDHFYWVSKAWYDEPPKQPQRFAANCPPAKRRATGPGASIGWRNLSPGPIFSCCLSASFSDRLRRTSIVWIRFPKTYLISSLSNFQRRQ</sequence>
<name>A0ABQ9A9G8_9ROSI</name>
<protein>
    <submittedName>
        <fullName evidence="1">Uncharacterized protein</fullName>
    </submittedName>
</protein>
<evidence type="ECO:0000313" key="1">
    <source>
        <dbReference type="EMBL" id="KAJ6328754.1"/>
    </source>
</evidence>
<reference evidence="1" key="2">
    <citation type="journal article" date="2023" name="Int. J. Mol. Sci.">
        <title>De Novo Assembly and Annotation of 11 Diverse Shrub Willow (Salix) Genomes Reveals Novel Gene Organization in Sex-Linked Regions.</title>
        <authorList>
            <person name="Hyden B."/>
            <person name="Feng K."/>
            <person name="Yates T.B."/>
            <person name="Jawdy S."/>
            <person name="Cereghino C."/>
            <person name="Smart L.B."/>
            <person name="Muchero W."/>
        </authorList>
    </citation>
    <scope>NUCLEOTIDE SEQUENCE</scope>
    <source>
        <tissue evidence="1">Shoot tip</tissue>
    </source>
</reference>
<dbReference type="EMBL" id="JAPFFI010000022">
    <property type="protein sequence ID" value="KAJ6328754.1"/>
    <property type="molecule type" value="Genomic_DNA"/>
</dbReference>
<keyword evidence="2" id="KW-1185">Reference proteome</keyword>